<name>A0ABN9THA8_9DINO</name>
<evidence type="ECO:0000313" key="3">
    <source>
        <dbReference type="Proteomes" id="UP001189429"/>
    </source>
</evidence>
<keyword evidence="3" id="KW-1185">Reference proteome</keyword>
<organism evidence="2 3">
    <name type="scientific">Prorocentrum cordatum</name>
    <dbReference type="NCBI Taxonomy" id="2364126"/>
    <lineage>
        <taxon>Eukaryota</taxon>
        <taxon>Sar</taxon>
        <taxon>Alveolata</taxon>
        <taxon>Dinophyceae</taxon>
        <taxon>Prorocentrales</taxon>
        <taxon>Prorocentraceae</taxon>
        <taxon>Prorocentrum</taxon>
    </lineage>
</organism>
<evidence type="ECO:0000256" key="1">
    <source>
        <dbReference type="SAM" id="MobiDB-lite"/>
    </source>
</evidence>
<feature type="region of interest" description="Disordered" evidence="1">
    <location>
        <begin position="1"/>
        <end position="115"/>
    </location>
</feature>
<dbReference type="EMBL" id="CAUYUJ010014722">
    <property type="protein sequence ID" value="CAK0845214.1"/>
    <property type="molecule type" value="Genomic_DNA"/>
</dbReference>
<sequence>MGPSERASYKSEFGPSRRGDSHAEAGVWDSYAPACGSSGAGPCGSSAEASRWDRSGATLTRIPRWPRAPGAGAGGVEEEGEEEEEEQDRERGGEHAAAVREPPKVKRWTRRPRRR</sequence>
<protein>
    <submittedName>
        <fullName evidence="2">Uncharacterized protein</fullName>
    </submittedName>
</protein>
<feature type="compositionally biased region" description="Basic residues" evidence="1">
    <location>
        <begin position="105"/>
        <end position="115"/>
    </location>
</feature>
<comment type="caution">
    <text evidence="2">The sequence shown here is derived from an EMBL/GenBank/DDBJ whole genome shotgun (WGS) entry which is preliminary data.</text>
</comment>
<evidence type="ECO:0000313" key="2">
    <source>
        <dbReference type="EMBL" id="CAK0845214.1"/>
    </source>
</evidence>
<proteinExistence type="predicted"/>
<feature type="compositionally biased region" description="Basic and acidic residues" evidence="1">
    <location>
        <begin position="88"/>
        <end position="104"/>
    </location>
</feature>
<feature type="compositionally biased region" description="Acidic residues" evidence="1">
    <location>
        <begin position="76"/>
        <end position="87"/>
    </location>
</feature>
<reference evidence="2" key="1">
    <citation type="submission" date="2023-10" db="EMBL/GenBank/DDBJ databases">
        <authorList>
            <person name="Chen Y."/>
            <person name="Shah S."/>
            <person name="Dougan E. K."/>
            <person name="Thang M."/>
            <person name="Chan C."/>
        </authorList>
    </citation>
    <scope>NUCLEOTIDE SEQUENCE [LARGE SCALE GENOMIC DNA]</scope>
</reference>
<accession>A0ABN9THA8</accession>
<gene>
    <name evidence="2" type="ORF">PCOR1329_LOCUS39075</name>
</gene>
<dbReference type="Proteomes" id="UP001189429">
    <property type="component" value="Unassembled WGS sequence"/>
</dbReference>